<dbReference type="EMBL" id="PP711818">
    <property type="protein sequence ID" value="XBH23585.1"/>
    <property type="molecule type" value="Genomic_DNA"/>
</dbReference>
<reference evidence="1" key="1">
    <citation type="journal article" date="2024" name="Microbiome">
        <title>Substantial viral diversity in bats and rodents from East Africa: insights into evolution, recombination, and cocirculation.</title>
        <authorList>
            <person name="Wang D."/>
            <person name="Yang X."/>
            <person name="Ren Z."/>
            <person name="Hu B."/>
            <person name="Zhao H."/>
            <person name="Yang K."/>
            <person name="Shi P."/>
            <person name="Zhang Z."/>
            <person name="Feng Q."/>
            <person name="Nawenja C.V."/>
            <person name="Obanda V."/>
            <person name="Robert K."/>
            <person name="Nalikka B."/>
            <person name="Waruhiu C.N."/>
            <person name="Ochola G.O."/>
            <person name="Onyuok S.O."/>
            <person name="Ochieng H."/>
            <person name="Li B."/>
            <person name="Zhu Y."/>
            <person name="Si H."/>
            <person name="Yin J."/>
            <person name="Kristiansen K."/>
            <person name="Jin X."/>
            <person name="Xu X."/>
            <person name="Xiao M."/>
            <person name="Agwanda B."/>
            <person name="Ommeh S."/>
            <person name="Li J."/>
            <person name="Shi Z.L."/>
        </authorList>
    </citation>
    <scope>NUCLEOTIDE SEQUENCE</scope>
    <source>
        <strain evidence="1">1A/Kenya/BAT2584/2015</strain>
    </source>
</reference>
<dbReference type="SUPFAM" id="SSF51126">
    <property type="entry name" value="Pectin lyase-like"/>
    <property type="match status" value="1"/>
</dbReference>
<reference evidence="1" key="2">
    <citation type="submission" date="2024-02" db="EMBL/GenBank/DDBJ databases">
        <authorList>
            <person name="Hu B."/>
        </authorList>
    </citation>
    <scope>NUCLEOTIDE SEQUENCE</scope>
    <source>
        <strain evidence="1">1A/Kenya/BAT2584/2015</strain>
    </source>
</reference>
<evidence type="ECO:0000313" key="1">
    <source>
        <dbReference type="EMBL" id="XBH23585.1"/>
    </source>
</evidence>
<protein>
    <submittedName>
        <fullName evidence="1">E1B 55K protein</fullName>
    </submittedName>
</protein>
<dbReference type="InterPro" id="IPR012334">
    <property type="entry name" value="Pectin_lyas_fold"/>
</dbReference>
<accession>A0AAU7E1F0</accession>
<organism evidence="1">
    <name type="scientific">Cardioderma bat adenovirus</name>
    <dbReference type="NCBI Taxonomy" id="3141913"/>
    <lineage>
        <taxon>Viruses</taxon>
        <taxon>Varidnaviria</taxon>
        <taxon>Bamfordvirae</taxon>
        <taxon>Preplasmiviricota</taxon>
        <taxon>Polisuviricotina</taxon>
        <taxon>Pharingeaviricetes</taxon>
        <taxon>Rowavirales</taxon>
        <taxon>Adenoviridae</taxon>
    </lineage>
</organism>
<dbReference type="Pfam" id="PF01696">
    <property type="entry name" value="Adeno_E1B_55K"/>
    <property type="match status" value="1"/>
</dbReference>
<dbReference type="InterPro" id="IPR011050">
    <property type="entry name" value="Pectin_lyase_fold/virulence"/>
</dbReference>
<proteinExistence type="predicted"/>
<dbReference type="InterPro" id="IPR002612">
    <property type="entry name" value="Adeno_E1B_55kDa"/>
</dbReference>
<sequence length="367" mass="40581">MSFSGARSFLLSHPNEELDFENILSFAFAPGDDWERCISEHGKISLCPSAVYRIEQPVRVSSPVYIIGNGAKIVLAEGLSYGFFLHPYEPLKINGMSRAVISEVVFEKEGECKAIPIVSKSPVLVTGCTFLGIYNWCVLSWVGVEVRGCHFTGCTGGVKGSYSPERTIVKDCVFEKAMCAVYNWHKITVKRCLFADNVCSLLLKGTGAVSYCTFNQTGHFPYCVNGLEVDACVCSNGHVWPLGNIHITSRDGVPWPALEHCVFSRVRIYAGNRSSVLTCRRCTFSASTVCISQASVRRLCLYSANDSSLTVKAIQRFEHDASETRMCVSCEQLHPCSRLVTTQTTAVSRANRMTRSFDTLEFSSDDE</sequence>
<dbReference type="Gene3D" id="2.160.20.10">
    <property type="entry name" value="Single-stranded right-handed beta-helix, Pectin lyase-like"/>
    <property type="match status" value="1"/>
</dbReference>
<name>A0AAU7E1F0_9ADEN</name>